<keyword evidence="1" id="KW-0238">DNA-binding</keyword>
<feature type="domain" description="HTH cro/C1-type" evidence="2">
    <location>
        <begin position="13"/>
        <end position="67"/>
    </location>
</feature>
<dbReference type="AlphaFoldDB" id="A0A8G1ZEU1"/>
<evidence type="ECO:0000313" key="4">
    <source>
        <dbReference type="Proteomes" id="UP000291572"/>
    </source>
</evidence>
<evidence type="ECO:0000259" key="2">
    <source>
        <dbReference type="PROSITE" id="PS50943"/>
    </source>
</evidence>
<dbReference type="PANTHER" id="PTHR46558">
    <property type="entry name" value="TRACRIPTIONAL REGULATORY PROTEIN-RELATED-RELATED"/>
    <property type="match status" value="1"/>
</dbReference>
<comment type="caution">
    <text evidence="3">The sequence shown here is derived from an EMBL/GenBank/DDBJ whole genome shotgun (WGS) entry which is preliminary data.</text>
</comment>
<evidence type="ECO:0000256" key="1">
    <source>
        <dbReference type="ARBA" id="ARBA00023125"/>
    </source>
</evidence>
<dbReference type="RefSeq" id="WP_207212402.1">
    <property type="nucleotide sequence ID" value="NZ_SEOO01000022.1"/>
</dbReference>
<protein>
    <submittedName>
        <fullName evidence="3">XRE family transcriptional regulator</fullName>
    </submittedName>
</protein>
<dbReference type="InterPro" id="IPR010982">
    <property type="entry name" value="Lambda_DNA-bd_dom_sf"/>
</dbReference>
<dbReference type="InterPro" id="IPR001387">
    <property type="entry name" value="Cro/C1-type_HTH"/>
</dbReference>
<accession>A0A8G1ZEU1</accession>
<organism evidence="3 4">
    <name type="scientific">Sphingobium cupriresistens</name>
    <dbReference type="NCBI Taxonomy" id="1132417"/>
    <lineage>
        <taxon>Bacteria</taxon>
        <taxon>Pseudomonadati</taxon>
        <taxon>Pseudomonadota</taxon>
        <taxon>Alphaproteobacteria</taxon>
        <taxon>Sphingomonadales</taxon>
        <taxon>Sphingomonadaceae</taxon>
        <taxon>Sphingobium</taxon>
    </lineage>
</organism>
<reference evidence="3 4" key="1">
    <citation type="submission" date="2019-02" db="EMBL/GenBank/DDBJ databases">
        <authorList>
            <person name="Feng G."/>
        </authorList>
    </citation>
    <scope>NUCLEOTIDE SEQUENCE [LARGE SCALE GENOMIC DNA]</scope>
    <source>
        <strain evidence="3 4">CCTCC AB 2011146</strain>
    </source>
</reference>
<dbReference type="CDD" id="cd00093">
    <property type="entry name" value="HTH_XRE"/>
    <property type="match status" value="1"/>
</dbReference>
<proteinExistence type="predicted"/>
<dbReference type="PROSITE" id="PS50943">
    <property type="entry name" value="HTH_CROC1"/>
    <property type="match status" value="1"/>
</dbReference>
<dbReference type="EMBL" id="SEOO01000022">
    <property type="protein sequence ID" value="RYM09624.1"/>
    <property type="molecule type" value="Genomic_DNA"/>
</dbReference>
<dbReference type="Gene3D" id="1.10.260.40">
    <property type="entry name" value="lambda repressor-like DNA-binding domains"/>
    <property type="match status" value="1"/>
</dbReference>
<dbReference type="SUPFAM" id="SSF47413">
    <property type="entry name" value="lambda repressor-like DNA-binding domains"/>
    <property type="match status" value="1"/>
</dbReference>
<sequence length="138" mass="15650">MWVKQFMDLSDRLSVIRKQARLTQAQFADSLGISLATYKNYEKGIREPSASTLILLCTTYDVTPAWLLTGQSIDNISTTLDPSKTEACFRYLDVFRRDHGLQMDRRQQAVAFNIIFEKIDAGLQDKELDDLILTAIAG</sequence>
<dbReference type="Proteomes" id="UP000291572">
    <property type="component" value="Unassembled WGS sequence"/>
</dbReference>
<evidence type="ECO:0000313" key="3">
    <source>
        <dbReference type="EMBL" id="RYM09624.1"/>
    </source>
</evidence>
<dbReference type="GO" id="GO:0003677">
    <property type="term" value="F:DNA binding"/>
    <property type="evidence" value="ECO:0007669"/>
    <property type="project" value="UniProtKB-KW"/>
</dbReference>
<dbReference type="SMART" id="SM00530">
    <property type="entry name" value="HTH_XRE"/>
    <property type="match status" value="1"/>
</dbReference>
<dbReference type="PANTHER" id="PTHR46558:SF14">
    <property type="entry name" value="HTH-TYPE TRANSCRIPTIONAL REGULATOR ANSR"/>
    <property type="match status" value="1"/>
</dbReference>
<name>A0A8G1ZEU1_9SPHN</name>
<gene>
    <name evidence="3" type="ORF">EWH12_13615</name>
</gene>
<dbReference type="Pfam" id="PF01381">
    <property type="entry name" value="HTH_3"/>
    <property type="match status" value="1"/>
</dbReference>